<accession>A0A7W6P2Z9</accession>
<dbReference type="InterPro" id="IPR015168">
    <property type="entry name" value="SsuA/THI5"/>
</dbReference>
<keyword evidence="1" id="KW-0732">Signal</keyword>
<dbReference type="Gene3D" id="3.40.190.10">
    <property type="entry name" value="Periplasmic binding protein-like II"/>
    <property type="match status" value="3"/>
</dbReference>
<name>A0A7W6P2Z9_9HYPH</name>
<dbReference type="AlphaFoldDB" id="A0A7W6P2Z9"/>
<sequence length="327" mass="34339">MKLIRTLAGAALAALAMTLPALADSAAKPIVRAALQLSGTVNWEADTIRHYGFDEKNGFSLSVSDVAGTPAAQIALMAGEVDMIVSDWLWVARERAKGRDLVFIPYSKSVGGLMVSDKSPAKSLADFKGQKIGVAGGPIDKSWLILRAYAQKVEHFDLAKETEQVFGAPPLIYKAALGGEVQGAVNFWNFGARMEAAGMKTLLPIGEAATALGLDPQTPLLGYVVRGEVLKAAPDLAGKIATASRMAKEKLAADPAAWDRIRPMMNAATDKDFEALKAGFIAGTPTPGPVDEAAASRMLALMAELGGEELVGDLKTLPSGVFYVPGS</sequence>
<feature type="signal peptide" evidence="1">
    <location>
        <begin position="1"/>
        <end position="23"/>
    </location>
</feature>
<dbReference type="Proteomes" id="UP000584824">
    <property type="component" value="Unassembled WGS sequence"/>
</dbReference>
<proteinExistence type="predicted"/>
<evidence type="ECO:0000313" key="4">
    <source>
        <dbReference type="Proteomes" id="UP000584824"/>
    </source>
</evidence>
<dbReference type="EMBL" id="JACIDU010000012">
    <property type="protein sequence ID" value="MBB4104406.1"/>
    <property type="molecule type" value="Genomic_DNA"/>
</dbReference>
<dbReference type="RefSeq" id="WP_183793497.1">
    <property type="nucleotide sequence ID" value="NZ_JACIDU010000012.1"/>
</dbReference>
<dbReference type="PANTHER" id="PTHR30024:SF48">
    <property type="entry name" value="ABC TRANSPORTER SUBSTRATE-BINDING PROTEIN"/>
    <property type="match status" value="1"/>
</dbReference>
<reference evidence="3 4" key="1">
    <citation type="submission" date="2020-08" db="EMBL/GenBank/DDBJ databases">
        <title>Genomic Encyclopedia of Type Strains, Phase IV (KMG-IV): sequencing the most valuable type-strain genomes for metagenomic binning, comparative biology and taxonomic classification.</title>
        <authorList>
            <person name="Goeker M."/>
        </authorList>
    </citation>
    <scope>NUCLEOTIDE SEQUENCE [LARGE SCALE GENOMIC DNA]</scope>
    <source>
        <strain evidence="3 4">DSM 26385</strain>
    </source>
</reference>
<protein>
    <submittedName>
        <fullName evidence="3">NitT/TauT family transport system substrate-binding protein</fullName>
    </submittedName>
</protein>
<dbReference type="PANTHER" id="PTHR30024">
    <property type="entry name" value="ALIPHATIC SULFONATES-BINDING PROTEIN-RELATED"/>
    <property type="match status" value="1"/>
</dbReference>
<evidence type="ECO:0000256" key="1">
    <source>
        <dbReference type="SAM" id="SignalP"/>
    </source>
</evidence>
<organism evidence="3 4">
    <name type="scientific">Allorhizobium borbori</name>
    <dbReference type="NCBI Taxonomy" id="485907"/>
    <lineage>
        <taxon>Bacteria</taxon>
        <taxon>Pseudomonadati</taxon>
        <taxon>Pseudomonadota</taxon>
        <taxon>Alphaproteobacteria</taxon>
        <taxon>Hyphomicrobiales</taxon>
        <taxon>Rhizobiaceae</taxon>
        <taxon>Rhizobium/Agrobacterium group</taxon>
        <taxon>Allorhizobium</taxon>
    </lineage>
</organism>
<dbReference type="SUPFAM" id="SSF53850">
    <property type="entry name" value="Periplasmic binding protein-like II"/>
    <property type="match status" value="1"/>
</dbReference>
<gene>
    <name evidence="3" type="ORF">GGQ66_002983</name>
</gene>
<evidence type="ECO:0000313" key="3">
    <source>
        <dbReference type="EMBL" id="MBB4104406.1"/>
    </source>
</evidence>
<feature type="domain" description="SsuA/THI5-like" evidence="2">
    <location>
        <begin position="52"/>
        <end position="256"/>
    </location>
</feature>
<feature type="chain" id="PRO_5030971535" evidence="1">
    <location>
        <begin position="24"/>
        <end position="327"/>
    </location>
</feature>
<evidence type="ECO:0000259" key="2">
    <source>
        <dbReference type="Pfam" id="PF09084"/>
    </source>
</evidence>
<keyword evidence="4" id="KW-1185">Reference proteome</keyword>
<dbReference type="Pfam" id="PF09084">
    <property type="entry name" value="NMT1"/>
    <property type="match status" value="1"/>
</dbReference>
<comment type="caution">
    <text evidence="3">The sequence shown here is derived from an EMBL/GenBank/DDBJ whole genome shotgun (WGS) entry which is preliminary data.</text>
</comment>